<dbReference type="InterPro" id="IPR000551">
    <property type="entry name" value="MerR-type_HTH_dom"/>
</dbReference>
<dbReference type="PRINTS" id="PR00040">
    <property type="entry name" value="HTHMERR"/>
</dbReference>
<reference evidence="4" key="1">
    <citation type="journal article" date="2014" name="Front. Microbiol.">
        <title>High frequency of phylogenetically diverse reductive dehalogenase-homologous genes in deep subseafloor sedimentary metagenomes.</title>
        <authorList>
            <person name="Kawai M."/>
            <person name="Futagami T."/>
            <person name="Toyoda A."/>
            <person name="Takaki Y."/>
            <person name="Nishi S."/>
            <person name="Hori S."/>
            <person name="Arai W."/>
            <person name="Tsubouchi T."/>
            <person name="Morono Y."/>
            <person name="Uchiyama I."/>
            <person name="Ito T."/>
            <person name="Fujiyama A."/>
            <person name="Inagaki F."/>
            <person name="Takami H."/>
        </authorList>
    </citation>
    <scope>NUCLEOTIDE SEQUENCE</scope>
    <source>
        <strain evidence="4">Expedition CK06-06</strain>
    </source>
</reference>
<accession>X1N8E5</accession>
<dbReference type="InterPro" id="IPR047057">
    <property type="entry name" value="MerR_fam"/>
</dbReference>
<feature type="domain" description="HTH merR-type" evidence="3">
    <location>
        <begin position="9"/>
        <end position="78"/>
    </location>
</feature>
<evidence type="ECO:0000313" key="4">
    <source>
        <dbReference type="EMBL" id="GAI39878.1"/>
    </source>
</evidence>
<dbReference type="PROSITE" id="PS50937">
    <property type="entry name" value="HTH_MERR_2"/>
    <property type="match status" value="1"/>
</dbReference>
<evidence type="ECO:0000259" key="3">
    <source>
        <dbReference type="PROSITE" id="PS50937"/>
    </source>
</evidence>
<gene>
    <name evidence="4" type="ORF">S06H3_50025</name>
</gene>
<dbReference type="EMBL" id="BARV01031635">
    <property type="protein sequence ID" value="GAI39878.1"/>
    <property type="molecule type" value="Genomic_DNA"/>
</dbReference>
<keyword evidence="2" id="KW-0175">Coiled coil</keyword>
<comment type="caution">
    <text evidence="4">The sequence shown here is derived from an EMBL/GenBank/DDBJ whole genome shotgun (WGS) entry which is preliminary data.</text>
</comment>
<proteinExistence type="predicted"/>
<dbReference type="Pfam" id="PF13411">
    <property type="entry name" value="MerR_1"/>
    <property type="match status" value="1"/>
</dbReference>
<dbReference type="Gene3D" id="1.10.1660.10">
    <property type="match status" value="1"/>
</dbReference>
<name>X1N8E5_9ZZZZ</name>
<dbReference type="GO" id="GO:0003677">
    <property type="term" value="F:DNA binding"/>
    <property type="evidence" value="ECO:0007669"/>
    <property type="project" value="UniProtKB-KW"/>
</dbReference>
<keyword evidence="1" id="KW-0238">DNA-binding</keyword>
<dbReference type="SUPFAM" id="SSF46955">
    <property type="entry name" value="Putative DNA-binding domain"/>
    <property type="match status" value="1"/>
</dbReference>
<feature type="coiled-coil region" evidence="2">
    <location>
        <begin position="75"/>
        <end position="102"/>
    </location>
</feature>
<evidence type="ECO:0000256" key="1">
    <source>
        <dbReference type="ARBA" id="ARBA00023125"/>
    </source>
</evidence>
<dbReference type="InterPro" id="IPR009061">
    <property type="entry name" value="DNA-bd_dom_put_sf"/>
</dbReference>
<dbReference type="SMART" id="SM00422">
    <property type="entry name" value="HTH_MERR"/>
    <property type="match status" value="1"/>
</dbReference>
<dbReference type="CDD" id="cd04766">
    <property type="entry name" value="HTH_HspR"/>
    <property type="match status" value="1"/>
</dbReference>
<sequence length="102" mass="11715">MNLDNNEPCYVISVAARMVGVQTYTLRYYEKVGIIDPSRSPGNIRLYSERDIARLKQVKTLMGDLGVNLAGVEVVLRLAQRMTEVQRHMEELESELERMRGE</sequence>
<evidence type="ECO:0000256" key="2">
    <source>
        <dbReference type="SAM" id="Coils"/>
    </source>
</evidence>
<dbReference type="AlphaFoldDB" id="X1N8E5"/>
<dbReference type="PANTHER" id="PTHR30204:SF58">
    <property type="entry name" value="HTH-TYPE TRANSCRIPTIONAL REGULATOR YFMP"/>
    <property type="match status" value="1"/>
</dbReference>
<dbReference type="PANTHER" id="PTHR30204">
    <property type="entry name" value="REDOX-CYCLING DRUG-SENSING TRANSCRIPTIONAL ACTIVATOR SOXR"/>
    <property type="match status" value="1"/>
</dbReference>
<organism evidence="4">
    <name type="scientific">marine sediment metagenome</name>
    <dbReference type="NCBI Taxonomy" id="412755"/>
    <lineage>
        <taxon>unclassified sequences</taxon>
        <taxon>metagenomes</taxon>
        <taxon>ecological metagenomes</taxon>
    </lineage>
</organism>
<dbReference type="GO" id="GO:0003700">
    <property type="term" value="F:DNA-binding transcription factor activity"/>
    <property type="evidence" value="ECO:0007669"/>
    <property type="project" value="InterPro"/>
</dbReference>
<protein>
    <recommendedName>
        <fullName evidence="3">HTH merR-type domain-containing protein</fullName>
    </recommendedName>
</protein>